<dbReference type="Proteomes" id="UP000002037">
    <property type="component" value="Unassembled WGS sequence"/>
</dbReference>
<reference evidence="3 4" key="1">
    <citation type="journal article" date="2009" name="Nature">
        <title>Evolution of pathogenicity and sexual reproduction in eight Candida genomes.</title>
        <authorList>
            <person name="Butler G."/>
            <person name="Rasmussen M.D."/>
            <person name="Lin M.F."/>
            <person name="Santos M.A."/>
            <person name="Sakthikumar S."/>
            <person name="Munro C.A."/>
            <person name="Rheinbay E."/>
            <person name="Grabherr M."/>
            <person name="Forche A."/>
            <person name="Reedy J.L."/>
            <person name="Agrafioti I."/>
            <person name="Arnaud M.B."/>
            <person name="Bates S."/>
            <person name="Brown A.J."/>
            <person name="Brunke S."/>
            <person name="Costanzo M.C."/>
            <person name="Fitzpatrick D.A."/>
            <person name="de Groot P.W."/>
            <person name="Harris D."/>
            <person name="Hoyer L.L."/>
            <person name="Hube B."/>
            <person name="Klis F.M."/>
            <person name="Kodira C."/>
            <person name="Lennard N."/>
            <person name="Logue M.E."/>
            <person name="Martin R."/>
            <person name="Neiman A.M."/>
            <person name="Nikolaou E."/>
            <person name="Quail M.A."/>
            <person name="Quinn J."/>
            <person name="Santos M.C."/>
            <person name="Schmitzberger F.F."/>
            <person name="Sherlock G."/>
            <person name="Shah P."/>
            <person name="Silverstein K.A."/>
            <person name="Skrzypek M.S."/>
            <person name="Soll D."/>
            <person name="Staggs R."/>
            <person name="Stansfield I."/>
            <person name="Stumpf M.P."/>
            <person name="Sudbery P.E."/>
            <person name="Srikantha T."/>
            <person name="Zeng Q."/>
            <person name="Berman J."/>
            <person name="Berriman M."/>
            <person name="Heitman J."/>
            <person name="Gow N.A."/>
            <person name="Lorenz M.C."/>
            <person name="Birren B.W."/>
            <person name="Kellis M."/>
            <person name="Cuomo C.A."/>
        </authorList>
    </citation>
    <scope>NUCLEOTIDE SEQUENCE [LARGE SCALE GENOMIC DNA]</scope>
    <source>
        <strain evidence="4">ATCC MYA-3404 / T1</strain>
    </source>
</reference>
<dbReference type="eggNOG" id="ENOG502S0RT">
    <property type="taxonomic scope" value="Eukaryota"/>
</dbReference>
<name>C5MFS6_CANTT</name>
<evidence type="ECO:0000313" key="3">
    <source>
        <dbReference type="EMBL" id="EER31189.1"/>
    </source>
</evidence>
<sequence>MFSPFYFDQYSQGYDDQDAGDAFDLGSLFDLLHQHQFYHKENTRPRIVKKLETEDEFQIQIFKPYGNFQNYEVSVIKSTPPIVNVVITSVQDNFQTSIPFNVNYIDIQNINWQWYKAENILVLNIPKRIHFVHSNVQDILNCLLGCHDEEGEAESDEHLDNSIADHEKLITDATEALKHPEQQPYSQKQVQQDFQSKARTTANAAKAAQAAKKREEFIKAKKQLEAQKKAQQDYEDKFGGLAERDEKLQDSLQEHEDLIAQAANALKQVTSANSKQVKNDLQSKQEALTAGAQAAADARKKKEADKVKNELEAQRKAAHEKILAAQKELEEIAKKEAEATKSHDVAKQKELEQEKVKVEEEEHEAEDTENAKREEYEEFVKQQQEFLKQFFGFNLGPVIPNQDGSNAFYTKESNGKSSTNKPQAKKEKPKVAPKPKQFKTASASSTPVVNDRTKMTHSPSLEEVEDEESILYNKKFGH</sequence>
<feature type="compositionally biased region" description="Basic and acidic residues" evidence="2">
    <location>
        <begin position="297"/>
        <end position="317"/>
    </location>
</feature>
<keyword evidence="4" id="KW-1185">Reference proteome</keyword>
<feature type="region of interest" description="Disordered" evidence="2">
    <location>
        <begin position="334"/>
        <end position="377"/>
    </location>
</feature>
<feature type="region of interest" description="Disordered" evidence="2">
    <location>
        <begin position="277"/>
        <end position="317"/>
    </location>
</feature>
<dbReference type="GeneID" id="8298922"/>
<feature type="compositionally biased region" description="Polar residues" evidence="2">
    <location>
        <begin position="439"/>
        <end position="448"/>
    </location>
</feature>
<evidence type="ECO:0000256" key="2">
    <source>
        <dbReference type="SAM" id="MobiDB-lite"/>
    </source>
</evidence>
<feature type="compositionally biased region" description="Basic and acidic residues" evidence="2">
    <location>
        <begin position="334"/>
        <end position="360"/>
    </location>
</feature>
<dbReference type="KEGG" id="ctp:CTRG_04919"/>
<evidence type="ECO:0000256" key="1">
    <source>
        <dbReference type="SAM" id="Coils"/>
    </source>
</evidence>
<dbReference type="STRING" id="294747.C5MFS6"/>
<feature type="region of interest" description="Disordered" evidence="2">
    <location>
        <begin position="401"/>
        <end position="478"/>
    </location>
</feature>
<dbReference type="AlphaFoldDB" id="C5MFS6"/>
<organism evidence="3 4">
    <name type="scientific">Candida tropicalis (strain ATCC MYA-3404 / T1)</name>
    <name type="common">Yeast</name>
    <dbReference type="NCBI Taxonomy" id="294747"/>
    <lineage>
        <taxon>Eukaryota</taxon>
        <taxon>Fungi</taxon>
        <taxon>Dikarya</taxon>
        <taxon>Ascomycota</taxon>
        <taxon>Saccharomycotina</taxon>
        <taxon>Pichiomycetes</taxon>
        <taxon>Debaryomycetaceae</taxon>
        <taxon>Candida/Lodderomyces clade</taxon>
        <taxon>Candida</taxon>
    </lineage>
</organism>
<feature type="coiled-coil region" evidence="1">
    <location>
        <begin position="207"/>
        <end position="272"/>
    </location>
</feature>
<accession>C5MFS6</accession>
<dbReference type="EMBL" id="GG692401">
    <property type="protein sequence ID" value="EER31189.1"/>
    <property type="molecule type" value="Genomic_DNA"/>
</dbReference>
<dbReference type="RefSeq" id="XP_002550621.1">
    <property type="nucleotide sequence ID" value="XM_002550575.1"/>
</dbReference>
<protein>
    <submittedName>
        <fullName evidence="3">Uncharacterized protein</fullName>
    </submittedName>
</protein>
<dbReference type="HOGENOM" id="CLU_624019_0_0_1"/>
<feature type="compositionally biased region" description="Low complexity" evidence="2">
    <location>
        <begin position="284"/>
        <end position="296"/>
    </location>
</feature>
<feature type="compositionally biased region" description="Polar residues" evidence="2">
    <location>
        <begin position="402"/>
        <end position="420"/>
    </location>
</feature>
<gene>
    <name evidence="3" type="ORF">CTRG_04919</name>
</gene>
<keyword evidence="1" id="KW-0175">Coiled coil</keyword>
<dbReference type="VEuPathDB" id="FungiDB:CTRG_04919"/>
<proteinExistence type="predicted"/>
<evidence type="ECO:0000313" key="4">
    <source>
        <dbReference type="Proteomes" id="UP000002037"/>
    </source>
</evidence>
<dbReference type="OrthoDB" id="4093878at2759"/>